<comment type="caution">
    <text evidence="2">The sequence shown here is derived from an EMBL/GenBank/DDBJ whole genome shotgun (WGS) entry which is preliminary data.</text>
</comment>
<feature type="chain" id="PRO_5045237353" description="DUF3016 domain-containing protein" evidence="1">
    <location>
        <begin position="25"/>
        <end position="178"/>
    </location>
</feature>
<evidence type="ECO:0000313" key="3">
    <source>
        <dbReference type="Proteomes" id="UP000761574"/>
    </source>
</evidence>
<name>A0ABQ4P6G7_9GAMM</name>
<organism evidence="2 3">
    <name type="scientific">Shewanella algidipiscicola</name>
    <dbReference type="NCBI Taxonomy" id="614070"/>
    <lineage>
        <taxon>Bacteria</taxon>
        <taxon>Pseudomonadati</taxon>
        <taxon>Pseudomonadota</taxon>
        <taxon>Gammaproteobacteria</taxon>
        <taxon>Alteromonadales</taxon>
        <taxon>Shewanellaceae</taxon>
        <taxon>Shewanella</taxon>
    </lineage>
</organism>
<reference evidence="2 3" key="1">
    <citation type="submission" date="2021-05" db="EMBL/GenBank/DDBJ databases">
        <title>Molecular characterization for Shewanella algae harboring chromosomal blaOXA-55-like strains isolated from clinical and environment sample.</title>
        <authorList>
            <person name="Ohama Y."/>
            <person name="Aoki K."/>
            <person name="Harada S."/>
            <person name="Moriya K."/>
            <person name="Ishii Y."/>
            <person name="Tateda K."/>
        </authorList>
    </citation>
    <scope>NUCLEOTIDE SEQUENCE [LARGE SCALE GENOMIC DNA]</scope>
    <source>
        <strain evidence="2 3">LMG 23746</strain>
    </source>
</reference>
<dbReference type="RefSeq" id="WP_119977184.1">
    <property type="nucleotide sequence ID" value="NZ_BPFB01000005.1"/>
</dbReference>
<dbReference type="EMBL" id="BPFB01000005">
    <property type="protein sequence ID" value="GIU43132.1"/>
    <property type="molecule type" value="Genomic_DNA"/>
</dbReference>
<proteinExistence type="predicted"/>
<dbReference type="Proteomes" id="UP000761574">
    <property type="component" value="Unassembled WGS sequence"/>
</dbReference>
<feature type="signal peptide" evidence="1">
    <location>
        <begin position="1"/>
        <end position="24"/>
    </location>
</feature>
<dbReference type="Pfam" id="PF11454">
    <property type="entry name" value="DUF3016"/>
    <property type="match status" value="1"/>
</dbReference>
<keyword evidence="1" id="KW-0732">Signal</keyword>
<keyword evidence="3" id="KW-1185">Reference proteome</keyword>
<gene>
    <name evidence="2" type="ORF">TUM4630_05690</name>
</gene>
<sequence length="178" mass="19630">MRLSTLPLLAAIVIGAFVSLNVSAEEVQADPVTEAGIVNITWQGVDNYRDVKAVGDIQSRYELRTFETLTKNLNKAASKALKPDQKLLLVVTDLDLAGDVRPTFGASVSDIRVVKDLYPPRMTFSYQILEGDQVIMAGDEKLTDLGFMQTIGVASDRPLRYESKMLADWLQKTVAPKL</sequence>
<evidence type="ECO:0000313" key="2">
    <source>
        <dbReference type="EMBL" id="GIU43132.1"/>
    </source>
</evidence>
<dbReference type="InterPro" id="IPR021557">
    <property type="entry name" value="DUF3016"/>
</dbReference>
<evidence type="ECO:0000256" key="1">
    <source>
        <dbReference type="SAM" id="SignalP"/>
    </source>
</evidence>
<protein>
    <recommendedName>
        <fullName evidence="4">DUF3016 domain-containing protein</fullName>
    </recommendedName>
</protein>
<evidence type="ECO:0008006" key="4">
    <source>
        <dbReference type="Google" id="ProtNLM"/>
    </source>
</evidence>
<accession>A0ABQ4P6G7</accession>